<protein>
    <recommendedName>
        <fullName evidence="3">Ferritin-like domain-containing protein</fullName>
    </recommendedName>
</protein>
<evidence type="ECO:0000313" key="2">
    <source>
        <dbReference type="Proteomes" id="UP000615455"/>
    </source>
</evidence>
<keyword evidence="2" id="KW-1185">Reference proteome</keyword>
<dbReference type="RefSeq" id="WP_189019947.1">
    <property type="nucleotide sequence ID" value="NZ_BMHE01000064.1"/>
</dbReference>
<sequence length="131" mass="15352">MNIHDALKAIAWDRAEYFKYKFPAVRFDQTKELKTQAEFLNVVNKKTMNPYLRWEKTAEYKALVTLMLQARTADDLQEIYTVVIQNAKTGDDKAVKLFLALTREIDTHAKLALKNFEHQEEDEEDNDDLIV</sequence>
<accession>A0ABQ1FGH5</accession>
<evidence type="ECO:0008006" key="3">
    <source>
        <dbReference type="Google" id="ProtNLM"/>
    </source>
</evidence>
<evidence type="ECO:0000313" key="1">
    <source>
        <dbReference type="EMBL" id="GGA11897.1"/>
    </source>
</evidence>
<comment type="caution">
    <text evidence="1">The sequence shown here is derived from an EMBL/GenBank/DDBJ whole genome shotgun (WGS) entry which is preliminary data.</text>
</comment>
<dbReference type="Proteomes" id="UP000615455">
    <property type="component" value="Unassembled WGS sequence"/>
</dbReference>
<proteinExistence type="predicted"/>
<dbReference type="EMBL" id="BMHE01000064">
    <property type="protein sequence ID" value="GGA11897.1"/>
    <property type="molecule type" value="Genomic_DNA"/>
</dbReference>
<name>A0ABQ1FGH5_9BACL</name>
<organism evidence="1 2">
    <name type="scientific">Paenibacillus marchantiophytorum</name>
    <dbReference type="NCBI Taxonomy" id="1619310"/>
    <lineage>
        <taxon>Bacteria</taxon>
        <taxon>Bacillati</taxon>
        <taxon>Bacillota</taxon>
        <taxon>Bacilli</taxon>
        <taxon>Bacillales</taxon>
        <taxon>Paenibacillaceae</taxon>
        <taxon>Paenibacillus</taxon>
    </lineage>
</organism>
<reference evidence="2" key="1">
    <citation type="journal article" date="2019" name="Int. J. Syst. Evol. Microbiol.">
        <title>The Global Catalogue of Microorganisms (GCM) 10K type strain sequencing project: providing services to taxonomists for standard genome sequencing and annotation.</title>
        <authorList>
            <consortium name="The Broad Institute Genomics Platform"/>
            <consortium name="The Broad Institute Genome Sequencing Center for Infectious Disease"/>
            <person name="Wu L."/>
            <person name="Ma J."/>
        </authorList>
    </citation>
    <scope>NUCLEOTIDE SEQUENCE [LARGE SCALE GENOMIC DNA]</scope>
    <source>
        <strain evidence="2">CGMCC 1.15043</strain>
    </source>
</reference>
<gene>
    <name evidence="1" type="ORF">GCM10008018_66200</name>
</gene>